<reference evidence="2 3" key="1">
    <citation type="submission" date="2021-06" db="EMBL/GenBank/DDBJ databases">
        <title>Chromosome-level genome assembly of the red-tail catfish (Hemibagrus wyckioides).</title>
        <authorList>
            <person name="Shao F."/>
        </authorList>
    </citation>
    <scope>NUCLEOTIDE SEQUENCE [LARGE SCALE GENOMIC DNA]</scope>
    <source>
        <strain evidence="2">EC202008001</strain>
        <tissue evidence="2">Blood</tissue>
    </source>
</reference>
<sequence length="166" mass="18975">MITKRICSSLICNEFTDAEKRKRKSKTDRVKEGEDEEEEEEEDDDDDEEEEKDDDKEEEDDEKEEEEEEEIKEMDGGMEGWKLLWRDQMVVEGSESDRARASSPSRRAGGESMSVSGEGFTRNSPDLETDNAQSQHAAQSRRPAISLSALSHIQHAWTLISDSPNF</sequence>
<feature type="compositionally biased region" description="Acidic residues" evidence="1">
    <location>
        <begin position="33"/>
        <end position="72"/>
    </location>
</feature>
<organism evidence="2 3">
    <name type="scientific">Hemibagrus wyckioides</name>
    <dbReference type="NCBI Taxonomy" id="337641"/>
    <lineage>
        <taxon>Eukaryota</taxon>
        <taxon>Metazoa</taxon>
        <taxon>Chordata</taxon>
        <taxon>Craniata</taxon>
        <taxon>Vertebrata</taxon>
        <taxon>Euteleostomi</taxon>
        <taxon>Actinopterygii</taxon>
        <taxon>Neopterygii</taxon>
        <taxon>Teleostei</taxon>
        <taxon>Ostariophysi</taxon>
        <taxon>Siluriformes</taxon>
        <taxon>Bagridae</taxon>
        <taxon>Hemibagrus</taxon>
    </lineage>
</organism>
<evidence type="ECO:0000256" key="1">
    <source>
        <dbReference type="SAM" id="MobiDB-lite"/>
    </source>
</evidence>
<name>A0A9D3P2V5_9TELE</name>
<keyword evidence="3" id="KW-1185">Reference proteome</keyword>
<feature type="compositionally biased region" description="Low complexity" evidence="1">
    <location>
        <begin position="101"/>
        <end position="112"/>
    </location>
</feature>
<gene>
    <name evidence="2" type="ORF">KOW79_002092</name>
</gene>
<evidence type="ECO:0000313" key="3">
    <source>
        <dbReference type="Proteomes" id="UP000824219"/>
    </source>
</evidence>
<comment type="caution">
    <text evidence="2">The sequence shown here is derived from an EMBL/GenBank/DDBJ whole genome shotgun (WGS) entry which is preliminary data.</text>
</comment>
<dbReference type="AlphaFoldDB" id="A0A9D3P2V5"/>
<proteinExistence type="predicted"/>
<dbReference type="EMBL" id="JAHKSW010000003">
    <property type="protein sequence ID" value="KAG7333685.1"/>
    <property type="molecule type" value="Genomic_DNA"/>
</dbReference>
<evidence type="ECO:0000313" key="2">
    <source>
        <dbReference type="EMBL" id="KAG7333685.1"/>
    </source>
</evidence>
<accession>A0A9D3P2V5</accession>
<feature type="compositionally biased region" description="Polar residues" evidence="1">
    <location>
        <begin position="121"/>
        <end position="138"/>
    </location>
</feature>
<dbReference type="Proteomes" id="UP000824219">
    <property type="component" value="Linkage Group LG03"/>
</dbReference>
<protein>
    <submittedName>
        <fullName evidence="2">Uncharacterized protein</fullName>
    </submittedName>
</protein>
<feature type="region of interest" description="Disordered" evidence="1">
    <location>
        <begin position="17"/>
        <end position="144"/>
    </location>
</feature>